<comment type="caution">
    <text evidence="1">The sequence shown here is derived from an EMBL/GenBank/DDBJ whole genome shotgun (WGS) entry which is preliminary data.</text>
</comment>
<proteinExistence type="predicted"/>
<protein>
    <submittedName>
        <fullName evidence="1">Uncharacterized protein</fullName>
    </submittedName>
</protein>
<evidence type="ECO:0000313" key="1">
    <source>
        <dbReference type="EMBL" id="GFR69004.1"/>
    </source>
</evidence>
<evidence type="ECO:0000313" key="2">
    <source>
        <dbReference type="Proteomes" id="UP000762676"/>
    </source>
</evidence>
<reference evidence="1 2" key="1">
    <citation type="journal article" date="2021" name="Elife">
        <title>Chloroplast acquisition without the gene transfer in kleptoplastic sea slugs, Plakobranchus ocellatus.</title>
        <authorList>
            <person name="Maeda T."/>
            <person name="Takahashi S."/>
            <person name="Yoshida T."/>
            <person name="Shimamura S."/>
            <person name="Takaki Y."/>
            <person name="Nagai Y."/>
            <person name="Toyoda A."/>
            <person name="Suzuki Y."/>
            <person name="Arimoto A."/>
            <person name="Ishii H."/>
            <person name="Satoh N."/>
            <person name="Nishiyama T."/>
            <person name="Hasebe M."/>
            <person name="Maruyama T."/>
            <person name="Minagawa J."/>
            <person name="Obokata J."/>
            <person name="Shigenobu S."/>
        </authorList>
    </citation>
    <scope>NUCLEOTIDE SEQUENCE [LARGE SCALE GENOMIC DNA]</scope>
</reference>
<dbReference type="EMBL" id="BMAT01004146">
    <property type="protein sequence ID" value="GFR69004.1"/>
    <property type="molecule type" value="Genomic_DNA"/>
</dbReference>
<keyword evidence="2" id="KW-1185">Reference proteome</keyword>
<name>A0AAV4F7F1_9GAST</name>
<dbReference type="AlphaFoldDB" id="A0AAV4F7F1"/>
<sequence>MCKLILQFTEEVTFCLKSHASLTTLQGSKQNNESQRVLGLDCGQDEEEFPKRSAAAIAVKGWLYEGSHYRAEAQKPFSKAFATNCISEAVKRVALLDTIDTQTLCQNV</sequence>
<gene>
    <name evidence="1" type="ORF">ElyMa_002037100</name>
</gene>
<accession>A0AAV4F7F1</accession>
<organism evidence="1 2">
    <name type="scientific">Elysia marginata</name>
    <dbReference type="NCBI Taxonomy" id="1093978"/>
    <lineage>
        <taxon>Eukaryota</taxon>
        <taxon>Metazoa</taxon>
        <taxon>Spiralia</taxon>
        <taxon>Lophotrochozoa</taxon>
        <taxon>Mollusca</taxon>
        <taxon>Gastropoda</taxon>
        <taxon>Heterobranchia</taxon>
        <taxon>Euthyneura</taxon>
        <taxon>Panpulmonata</taxon>
        <taxon>Sacoglossa</taxon>
        <taxon>Placobranchoidea</taxon>
        <taxon>Plakobranchidae</taxon>
        <taxon>Elysia</taxon>
    </lineage>
</organism>
<dbReference type="Proteomes" id="UP000762676">
    <property type="component" value="Unassembled WGS sequence"/>
</dbReference>